<dbReference type="Gene3D" id="1.20.58.420">
    <property type="entry name" value="AHSP"/>
    <property type="match status" value="1"/>
</dbReference>
<dbReference type="SMR" id="A0A1W0WBZ7"/>
<gene>
    <name evidence="7" type="ORF">BV898_13019</name>
</gene>
<feature type="domain" description="GB1/RHD3-type G" evidence="6">
    <location>
        <begin position="38"/>
        <end position="283"/>
    </location>
</feature>
<dbReference type="Pfam" id="PF00226">
    <property type="entry name" value="DnaJ"/>
    <property type="match status" value="1"/>
</dbReference>
<dbReference type="PROSITE" id="PS51715">
    <property type="entry name" value="G_GB1_RHD3"/>
    <property type="match status" value="1"/>
</dbReference>
<sequence>MSQPLGYPVEIVHYNNEEGFIFDETALGEILKDPTVAGKEVMVVAAAGAFPVGKSFLLSLLIRMLDAVREGTKTWEDLANGLWTNDDTGPLRGFHWTDGDEMVTGGLYFWSQPCQVELQDGREVAILFVDCQGSPDVKLQLSVESTLFAISAAISSVQIYNLPGRISSTDLNYLKMFSHHGCKTFDAENAEHKPFQKLLFLIRDCPFIEDYGMYGGKAYLDTTLNGNHNPISAFEMADCFLMPRPGLNVDGRNMDEISDIDDSFLESAARLAYLLFSPLNAQRKRIAGQFVTGTELFGYAKDYVRYLISAQPELRSISDANAFCQNKQAEEEAFNNYKTAMHEVISTAMILDLDSLDKHHGAAFEMALKIFRNPTKMRLRPPTDDQKTQFIDKIDSYYRQLKMQIDFIRNETNQRLNNIPEDEQLDLAYDYLGVNMTATNEEIRRRYREKAELSHPDKGGNYKDFITLRMHMVVIEKARSGPRLSKNRCVYL</sequence>
<dbReference type="GO" id="GO:0005525">
    <property type="term" value="F:GTP binding"/>
    <property type="evidence" value="ECO:0007669"/>
    <property type="project" value="UniProtKB-KW"/>
</dbReference>
<evidence type="ECO:0000256" key="1">
    <source>
        <dbReference type="ARBA" id="ARBA00022741"/>
    </source>
</evidence>
<evidence type="ECO:0000313" key="8">
    <source>
        <dbReference type="Proteomes" id="UP000192578"/>
    </source>
</evidence>
<protein>
    <submittedName>
        <fullName evidence="7">Atlastin-1</fullName>
    </submittedName>
</protein>
<dbReference type="InterPro" id="IPR001623">
    <property type="entry name" value="DnaJ_domain"/>
</dbReference>
<dbReference type="PROSITE" id="PS50076">
    <property type="entry name" value="DNAJ_2"/>
    <property type="match status" value="1"/>
</dbReference>
<feature type="domain" description="J" evidence="5">
    <location>
        <begin position="427"/>
        <end position="492"/>
    </location>
</feature>
<keyword evidence="8" id="KW-1185">Reference proteome</keyword>
<dbReference type="InterPro" id="IPR030386">
    <property type="entry name" value="G_GB1_RHD3_dom"/>
</dbReference>
<proteinExistence type="inferred from homology"/>
<dbReference type="Pfam" id="PF02263">
    <property type="entry name" value="GBP"/>
    <property type="match status" value="1"/>
</dbReference>
<dbReference type="OrthoDB" id="7788754at2759"/>
<accession>A0A1W0WBZ7</accession>
<dbReference type="GO" id="GO:0003924">
    <property type="term" value="F:GTPase activity"/>
    <property type="evidence" value="ECO:0007669"/>
    <property type="project" value="InterPro"/>
</dbReference>
<keyword evidence="1" id="KW-0547">Nucleotide-binding</keyword>
<evidence type="ECO:0000256" key="4">
    <source>
        <dbReference type="PROSITE-ProRule" id="PRU01052"/>
    </source>
</evidence>
<dbReference type="EMBL" id="MTYJ01000138">
    <property type="protein sequence ID" value="OQV12698.1"/>
    <property type="molecule type" value="Genomic_DNA"/>
</dbReference>
<dbReference type="PANTHER" id="PTHR10751">
    <property type="entry name" value="GUANYLATE BINDING PROTEIN"/>
    <property type="match status" value="1"/>
</dbReference>
<dbReference type="InterPro" id="IPR036869">
    <property type="entry name" value="J_dom_sf"/>
</dbReference>
<evidence type="ECO:0000259" key="6">
    <source>
        <dbReference type="PROSITE" id="PS51715"/>
    </source>
</evidence>
<comment type="similarity">
    <text evidence="4">Belongs to the TRAFAC class dynamin-like GTPase superfamily. GB1/RHD3 GTPase family.</text>
</comment>
<comment type="caution">
    <text evidence="7">The sequence shown here is derived from an EMBL/GenBank/DDBJ whole genome shotgun (WGS) entry which is preliminary data.</text>
</comment>
<dbReference type="CDD" id="cd06257">
    <property type="entry name" value="DnaJ"/>
    <property type="match status" value="1"/>
</dbReference>
<dbReference type="InterPro" id="IPR015894">
    <property type="entry name" value="Guanylate-bd_N"/>
</dbReference>
<dbReference type="SUPFAM" id="SSF46565">
    <property type="entry name" value="Chaperone J-domain"/>
    <property type="match status" value="1"/>
</dbReference>
<dbReference type="SUPFAM" id="SSF52540">
    <property type="entry name" value="P-loop containing nucleoside triphosphate hydrolases"/>
    <property type="match status" value="1"/>
</dbReference>
<evidence type="ECO:0000256" key="3">
    <source>
        <dbReference type="ARBA" id="ARBA00023134"/>
    </source>
</evidence>
<dbReference type="Gene3D" id="3.40.50.300">
    <property type="entry name" value="P-loop containing nucleotide triphosphate hydrolases"/>
    <property type="match status" value="1"/>
</dbReference>
<keyword evidence="2" id="KW-0378">Hydrolase</keyword>
<evidence type="ECO:0000313" key="7">
    <source>
        <dbReference type="EMBL" id="OQV12698.1"/>
    </source>
</evidence>
<dbReference type="InterPro" id="IPR027417">
    <property type="entry name" value="P-loop_NTPase"/>
</dbReference>
<dbReference type="AlphaFoldDB" id="A0A1W0WBZ7"/>
<dbReference type="Proteomes" id="UP000192578">
    <property type="component" value="Unassembled WGS sequence"/>
</dbReference>
<evidence type="ECO:0000259" key="5">
    <source>
        <dbReference type="PROSITE" id="PS50076"/>
    </source>
</evidence>
<dbReference type="InterPro" id="IPR036543">
    <property type="entry name" value="Guanylate-bd_C_sf"/>
</dbReference>
<organism evidence="7 8">
    <name type="scientific">Hypsibius exemplaris</name>
    <name type="common">Freshwater tardigrade</name>
    <dbReference type="NCBI Taxonomy" id="2072580"/>
    <lineage>
        <taxon>Eukaryota</taxon>
        <taxon>Metazoa</taxon>
        <taxon>Ecdysozoa</taxon>
        <taxon>Tardigrada</taxon>
        <taxon>Eutardigrada</taxon>
        <taxon>Parachela</taxon>
        <taxon>Hypsibioidea</taxon>
        <taxon>Hypsibiidae</taxon>
        <taxon>Hypsibius</taxon>
    </lineage>
</organism>
<evidence type="ECO:0000256" key="2">
    <source>
        <dbReference type="ARBA" id="ARBA00022801"/>
    </source>
</evidence>
<keyword evidence="3" id="KW-0342">GTP-binding</keyword>
<dbReference type="SUPFAM" id="SSF48340">
    <property type="entry name" value="Interferon-induced guanylate-binding protein 1 (GBP1), C-terminal domain"/>
    <property type="match status" value="1"/>
</dbReference>
<name>A0A1W0WBZ7_HYPEX</name>
<dbReference type="Gene3D" id="1.10.287.110">
    <property type="entry name" value="DnaJ domain"/>
    <property type="match status" value="1"/>
</dbReference>
<reference evidence="8" key="1">
    <citation type="submission" date="2017-01" db="EMBL/GenBank/DDBJ databases">
        <title>Comparative genomics of anhydrobiosis in the tardigrade Hypsibius dujardini.</title>
        <authorList>
            <person name="Yoshida Y."/>
            <person name="Koutsovoulos G."/>
            <person name="Laetsch D."/>
            <person name="Stevens L."/>
            <person name="Kumar S."/>
            <person name="Horikawa D."/>
            <person name="Ishino K."/>
            <person name="Komine S."/>
            <person name="Tomita M."/>
            <person name="Blaxter M."/>
            <person name="Arakawa K."/>
        </authorList>
    </citation>
    <scope>NUCLEOTIDE SEQUENCE [LARGE SCALE GENOMIC DNA]</scope>
    <source>
        <strain evidence="8">Z151</strain>
    </source>
</reference>